<accession>A0AAX6MYL0</accession>
<dbReference type="Proteomes" id="UP001369815">
    <property type="component" value="Unassembled WGS sequence"/>
</dbReference>
<gene>
    <name evidence="2" type="ORF">Daesc_000393</name>
</gene>
<dbReference type="EMBL" id="JBANMG010000001">
    <property type="protein sequence ID" value="KAK6957606.1"/>
    <property type="molecule type" value="Genomic_DNA"/>
</dbReference>
<reference evidence="2 3" key="1">
    <citation type="journal article" date="2024" name="Front Chem Biol">
        <title>Unveiling the potential of Daldinia eschscholtzii MFLUCC 19-0629 through bioactivity and bioinformatics studies for enhanced sustainable agriculture production.</title>
        <authorList>
            <person name="Brooks S."/>
            <person name="Weaver J.A."/>
            <person name="Klomchit A."/>
            <person name="Alharthi S.A."/>
            <person name="Onlamun T."/>
            <person name="Nurani R."/>
            <person name="Vong T.K."/>
            <person name="Alberti F."/>
            <person name="Greco C."/>
        </authorList>
    </citation>
    <scope>NUCLEOTIDE SEQUENCE [LARGE SCALE GENOMIC DNA]</scope>
    <source>
        <strain evidence="2">MFLUCC 19-0629</strain>
    </source>
</reference>
<name>A0AAX6MYL0_9PEZI</name>
<sequence>MASTNNRHADADANTAAAAPLCSAPAPAASARGSANPLPMISRGNDEIGTDDMDCCPLQLTQSDLVADMIPRAPPYHSQPSIADNSSAVSTGLWFLAPESWVTEHVPCPSRDTVLTQDRMLQRFIDSVQDWLRRWVTDGCSPLHHHRLYRDRMPRCVQDAHSAVALYHMTTCSNAETRATTARVLEDRVTQLLADQTLDASLRGGKGLDTFDHICRVQSLLTYQTIRLLDGDIRMRAQAEALIPTLFLWTQQLLDSTKNSLTQPARFLADIAASYPTGSDDAVLWHAWILVESTRRTWLVANYLQETYLHMKRGWSECPGRVPNTMHGRLWDATSAYAWSKACREANTVLISTQRTDKLLYDMKPEDVDEFSLLIMELRYGSERIEKWIEDSKRQQKQPMLEIL</sequence>
<evidence type="ECO:0000313" key="3">
    <source>
        <dbReference type="Proteomes" id="UP001369815"/>
    </source>
</evidence>
<evidence type="ECO:0000313" key="2">
    <source>
        <dbReference type="EMBL" id="KAK6957606.1"/>
    </source>
</evidence>
<proteinExistence type="predicted"/>
<feature type="compositionally biased region" description="Low complexity" evidence="1">
    <location>
        <begin position="26"/>
        <end position="35"/>
    </location>
</feature>
<dbReference type="AlphaFoldDB" id="A0AAX6MYL0"/>
<evidence type="ECO:0000256" key="1">
    <source>
        <dbReference type="SAM" id="MobiDB-lite"/>
    </source>
</evidence>
<organism evidence="2 3">
    <name type="scientific">Daldinia eschscholtzii</name>
    <dbReference type="NCBI Taxonomy" id="292717"/>
    <lineage>
        <taxon>Eukaryota</taxon>
        <taxon>Fungi</taxon>
        <taxon>Dikarya</taxon>
        <taxon>Ascomycota</taxon>
        <taxon>Pezizomycotina</taxon>
        <taxon>Sordariomycetes</taxon>
        <taxon>Xylariomycetidae</taxon>
        <taxon>Xylariales</taxon>
        <taxon>Hypoxylaceae</taxon>
        <taxon>Daldinia</taxon>
    </lineage>
</organism>
<feature type="region of interest" description="Disordered" evidence="1">
    <location>
        <begin position="26"/>
        <end position="46"/>
    </location>
</feature>
<keyword evidence="3" id="KW-1185">Reference proteome</keyword>
<comment type="caution">
    <text evidence="2">The sequence shown here is derived from an EMBL/GenBank/DDBJ whole genome shotgun (WGS) entry which is preliminary data.</text>
</comment>
<protein>
    <submittedName>
        <fullName evidence="2">Uncharacterized protein</fullName>
    </submittedName>
</protein>